<reference evidence="1 2" key="1">
    <citation type="submission" date="2021-06" db="EMBL/GenBank/DDBJ databases">
        <title>Genome sequence of Babesia caballi.</title>
        <authorList>
            <person name="Yamagishi J."/>
            <person name="Kidaka T."/>
            <person name="Ochi A."/>
        </authorList>
    </citation>
    <scope>NUCLEOTIDE SEQUENCE [LARGE SCALE GENOMIC DNA]</scope>
    <source>
        <strain evidence="1">USDA-D6B2</strain>
    </source>
</reference>
<dbReference type="Proteomes" id="UP001497744">
    <property type="component" value="Unassembled WGS sequence"/>
</dbReference>
<evidence type="ECO:0000313" key="1">
    <source>
        <dbReference type="EMBL" id="GIX63450.1"/>
    </source>
</evidence>
<dbReference type="GeneID" id="94194931"/>
<dbReference type="AlphaFoldDB" id="A0AAV4LV31"/>
<sequence length="145" mass="15828">MYSRLNTCRCVDVLAPCSTYAVHDADPGGVYAHVFGEGLRDEELHLFFGENTDRKRVLLQVASAETLVGDVEQGDEFALDHEVPHLAPLVGREVEPGGVVAAGLEYDDGSPVVGPQGRHHRLEVDALFHRFEVGVLAVLEPRRGD</sequence>
<comment type="caution">
    <text evidence="1">The sequence shown here is derived from an EMBL/GenBank/DDBJ whole genome shotgun (WGS) entry which is preliminary data.</text>
</comment>
<keyword evidence="2" id="KW-1185">Reference proteome</keyword>
<organism evidence="1 2">
    <name type="scientific">Babesia caballi</name>
    <dbReference type="NCBI Taxonomy" id="5871"/>
    <lineage>
        <taxon>Eukaryota</taxon>
        <taxon>Sar</taxon>
        <taxon>Alveolata</taxon>
        <taxon>Apicomplexa</taxon>
        <taxon>Aconoidasida</taxon>
        <taxon>Piroplasmida</taxon>
        <taxon>Babesiidae</taxon>
        <taxon>Babesia</taxon>
    </lineage>
</organism>
<protein>
    <submittedName>
        <fullName evidence="1">Uncharacterized protein</fullName>
    </submittedName>
</protein>
<accession>A0AAV4LV31</accession>
<gene>
    <name evidence="1" type="ORF">BcabD6B2_28850</name>
</gene>
<dbReference type="RefSeq" id="XP_067715519.1">
    <property type="nucleotide sequence ID" value="XM_067859418.1"/>
</dbReference>
<dbReference type="EMBL" id="BPLF01000002">
    <property type="protein sequence ID" value="GIX63450.1"/>
    <property type="molecule type" value="Genomic_DNA"/>
</dbReference>
<name>A0AAV4LV31_BABCB</name>
<evidence type="ECO:0000313" key="2">
    <source>
        <dbReference type="Proteomes" id="UP001497744"/>
    </source>
</evidence>
<proteinExistence type="predicted"/>